<proteinExistence type="predicted"/>
<feature type="transmembrane region" description="Helical" evidence="1">
    <location>
        <begin position="12"/>
        <end position="35"/>
    </location>
</feature>
<evidence type="ECO:0000256" key="1">
    <source>
        <dbReference type="SAM" id="Phobius"/>
    </source>
</evidence>
<sequence length="398" mass="44892">MGQVIRCVTGLSFIRCMGIFMWPLITSTVPSLLGIQLPFGRSAQDTDGLSDVSVEDLEKELFVRKEEMEHTLLDWYKSLTEEKFESTLGLIKFEGYGNGEIGIKFSEARTGRAKIKDHKNLPSILTIISDIMEDVLNTGRGSHKLSKDKRKGKGRLLPFDSDPEELKNSENIVNLFLQRLKANKTDGISHLGNHRFNPSDAYQAFELLFGPRLKARLANNLEQLQENKIELNYDNYHTEGQPAESTSPQRLRVIPLQLQEEKSNLFDEIQHEQDTIDDNKFSNEEITKSPVVIHLPKLDDEIISRKMSDSLTSLARHMNKNNMIRIIPGIGFAVTFILQMALAHARAAASMATMLSNMAMGTAMFSLVRQAMFGQTTHPKIKYVYDTDVHGPGISWPA</sequence>
<accession>A0A0C9RQ99</accession>
<gene>
    <name evidence="2" type="primary">yebA_1</name>
    <name evidence="3" type="synonym">yebA_0</name>
    <name evidence="2" type="ORF">g.47716</name>
    <name evidence="3" type="ORF">g.47719</name>
</gene>
<keyword evidence="1" id="KW-0812">Transmembrane</keyword>
<feature type="transmembrane region" description="Helical" evidence="1">
    <location>
        <begin position="323"/>
        <end position="342"/>
    </location>
</feature>
<name>A0A0C9RQ99_9HYME</name>
<evidence type="ECO:0000313" key="2">
    <source>
        <dbReference type="EMBL" id="JAG80452.1"/>
    </source>
</evidence>
<organism evidence="2">
    <name type="scientific">Fopius arisanus</name>
    <dbReference type="NCBI Taxonomy" id="64838"/>
    <lineage>
        <taxon>Eukaryota</taxon>
        <taxon>Metazoa</taxon>
        <taxon>Ecdysozoa</taxon>
        <taxon>Arthropoda</taxon>
        <taxon>Hexapoda</taxon>
        <taxon>Insecta</taxon>
        <taxon>Pterygota</taxon>
        <taxon>Neoptera</taxon>
        <taxon>Endopterygota</taxon>
        <taxon>Hymenoptera</taxon>
        <taxon>Apocrita</taxon>
        <taxon>Ichneumonoidea</taxon>
        <taxon>Braconidae</taxon>
        <taxon>Opiinae</taxon>
        <taxon>Fopius</taxon>
    </lineage>
</organism>
<protein>
    <submittedName>
        <fullName evidence="3">YebA_0 protein</fullName>
    </submittedName>
    <submittedName>
        <fullName evidence="2">YebA_1 protein</fullName>
    </submittedName>
</protein>
<evidence type="ECO:0000313" key="3">
    <source>
        <dbReference type="EMBL" id="JAG80454.1"/>
    </source>
</evidence>
<keyword evidence="1" id="KW-1133">Transmembrane helix</keyword>
<reference evidence="2" key="1">
    <citation type="submission" date="2015-01" db="EMBL/GenBank/DDBJ databases">
        <title>Transcriptome Assembly of Fopius arisanus.</title>
        <authorList>
            <person name="Geib S."/>
        </authorList>
    </citation>
    <scope>NUCLEOTIDE SEQUENCE</scope>
</reference>
<dbReference type="AlphaFoldDB" id="A0A0C9RQ99"/>
<dbReference type="EMBL" id="GBYB01010687">
    <property type="protein sequence ID" value="JAG80454.1"/>
    <property type="molecule type" value="Transcribed_RNA"/>
</dbReference>
<dbReference type="EMBL" id="GBYB01010685">
    <property type="protein sequence ID" value="JAG80452.1"/>
    <property type="molecule type" value="Transcribed_RNA"/>
</dbReference>
<keyword evidence="1" id="KW-0472">Membrane</keyword>